<feature type="transmembrane region" description="Helical" evidence="4">
    <location>
        <begin position="236"/>
        <end position="257"/>
    </location>
</feature>
<feature type="compositionally biased region" description="Basic and acidic residues" evidence="3">
    <location>
        <begin position="221"/>
        <end position="233"/>
    </location>
</feature>
<dbReference type="InterPro" id="IPR036259">
    <property type="entry name" value="MFS_trans_sf"/>
</dbReference>
<reference evidence="6 7" key="1">
    <citation type="submission" date="2015-07" db="EMBL/GenBank/DDBJ databases">
        <title>The genome of the fungus Escovopsis weberi, a specialized disease agent of ant agriculture.</title>
        <authorList>
            <person name="de Man T.J."/>
            <person name="Stajich J.E."/>
            <person name="Kubicek C.P."/>
            <person name="Chenthamara K."/>
            <person name="Atanasova L."/>
            <person name="Druzhinina I.S."/>
            <person name="Birnbaum S."/>
            <person name="Barribeau S.M."/>
            <person name="Teiling C."/>
            <person name="Suen G."/>
            <person name="Currie C."/>
            <person name="Gerardo N.M."/>
        </authorList>
    </citation>
    <scope>NUCLEOTIDE SEQUENCE [LARGE SCALE GENOMIC DNA]</scope>
</reference>
<keyword evidence="4" id="KW-0812">Transmembrane</keyword>
<keyword evidence="7" id="KW-1185">Reference proteome</keyword>
<feature type="transmembrane region" description="Helical" evidence="4">
    <location>
        <begin position="391"/>
        <end position="414"/>
    </location>
</feature>
<proteinExistence type="inferred from homology"/>
<feature type="transmembrane region" description="Helical" evidence="4">
    <location>
        <begin position="305"/>
        <end position="325"/>
    </location>
</feature>
<feature type="transmembrane region" description="Helical" evidence="4">
    <location>
        <begin position="170"/>
        <end position="192"/>
    </location>
</feature>
<evidence type="ECO:0000259" key="5">
    <source>
        <dbReference type="PROSITE" id="PS50850"/>
    </source>
</evidence>
<feature type="transmembrane region" description="Helical" evidence="4">
    <location>
        <begin position="331"/>
        <end position="353"/>
    </location>
</feature>
<evidence type="ECO:0000313" key="6">
    <source>
        <dbReference type="EMBL" id="KOS21697.1"/>
    </source>
</evidence>
<organism evidence="6 7">
    <name type="scientific">Escovopsis weberi</name>
    <dbReference type="NCBI Taxonomy" id="150374"/>
    <lineage>
        <taxon>Eukaryota</taxon>
        <taxon>Fungi</taxon>
        <taxon>Dikarya</taxon>
        <taxon>Ascomycota</taxon>
        <taxon>Pezizomycotina</taxon>
        <taxon>Sordariomycetes</taxon>
        <taxon>Hypocreomycetidae</taxon>
        <taxon>Hypocreales</taxon>
        <taxon>Hypocreaceae</taxon>
        <taxon>Escovopsis</taxon>
    </lineage>
</organism>
<evidence type="ECO:0000256" key="2">
    <source>
        <dbReference type="ARBA" id="ARBA00006727"/>
    </source>
</evidence>
<dbReference type="Gene3D" id="1.20.1250.20">
    <property type="entry name" value="MFS general substrate transporter like domains"/>
    <property type="match status" value="1"/>
</dbReference>
<evidence type="ECO:0000256" key="1">
    <source>
        <dbReference type="ARBA" id="ARBA00004141"/>
    </source>
</evidence>
<keyword evidence="4" id="KW-0472">Membrane</keyword>
<protein>
    <submittedName>
        <fullName evidence="6">Riboflavin transporter MCH5</fullName>
    </submittedName>
</protein>
<feature type="transmembrane region" description="Helical" evidence="4">
    <location>
        <begin position="81"/>
        <end position="99"/>
    </location>
</feature>
<gene>
    <name evidence="6" type="ORF">ESCO_001467</name>
</gene>
<comment type="caution">
    <text evidence="6">The sequence shown here is derived from an EMBL/GenBank/DDBJ whole genome shotgun (WGS) entry which is preliminary data.</text>
</comment>
<dbReference type="InterPro" id="IPR050327">
    <property type="entry name" value="Proton-linked_MCT"/>
</dbReference>
<accession>A0A0M8N2B8</accession>
<feature type="transmembrane region" description="Helical" evidence="4">
    <location>
        <begin position="138"/>
        <end position="158"/>
    </location>
</feature>
<feature type="compositionally biased region" description="Low complexity" evidence="3">
    <location>
        <begin position="204"/>
        <end position="214"/>
    </location>
</feature>
<dbReference type="Proteomes" id="UP000053831">
    <property type="component" value="Unassembled WGS sequence"/>
</dbReference>
<evidence type="ECO:0000313" key="7">
    <source>
        <dbReference type="Proteomes" id="UP000053831"/>
    </source>
</evidence>
<evidence type="ECO:0000256" key="4">
    <source>
        <dbReference type="SAM" id="Phobius"/>
    </source>
</evidence>
<comment type="subcellular location">
    <subcellularLocation>
        <location evidence="1">Membrane</location>
        <topology evidence="1">Multi-pass membrane protein</topology>
    </subcellularLocation>
</comment>
<dbReference type="PANTHER" id="PTHR11360:SF250">
    <property type="entry name" value="MFS-TYPE TRANSPORTER AFUA_1G00970"/>
    <property type="match status" value="1"/>
</dbReference>
<evidence type="ECO:0000256" key="3">
    <source>
        <dbReference type="SAM" id="MobiDB-lite"/>
    </source>
</evidence>
<dbReference type="InterPro" id="IPR020846">
    <property type="entry name" value="MFS_dom"/>
</dbReference>
<feature type="transmembrane region" description="Helical" evidence="4">
    <location>
        <begin position="54"/>
        <end position="74"/>
    </location>
</feature>
<feature type="region of interest" description="Disordered" evidence="3">
    <location>
        <begin position="200"/>
        <end position="233"/>
    </location>
</feature>
<dbReference type="Pfam" id="PF07690">
    <property type="entry name" value="MFS_1"/>
    <property type="match status" value="1"/>
</dbReference>
<dbReference type="GO" id="GO:0022857">
    <property type="term" value="F:transmembrane transporter activity"/>
    <property type="evidence" value="ECO:0007669"/>
    <property type="project" value="InterPro"/>
</dbReference>
<feature type="transmembrane region" description="Helical" evidence="4">
    <location>
        <begin position="365"/>
        <end position="385"/>
    </location>
</feature>
<feature type="transmembrane region" description="Helical" evidence="4">
    <location>
        <begin position="277"/>
        <end position="298"/>
    </location>
</feature>
<comment type="similarity">
    <text evidence="2">Belongs to the major facilitator superfamily. Monocarboxylate porter (TC 2.A.1.13) family.</text>
</comment>
<sequence>MPSPRISVSAAYLSVVGGIAALFCSVGFFIAFGIFQGYYKDEIMRDKSDFDISWIGSVLVFLLYISAPGCGVLVDVFGPRAMLVGGSVGVLLSIFLTSLCTQYYQFFLCQAVLLGISMAFITWPPMAVVSRHLPHRRGLALGIVTGGSSIGGVIWPIMIDQLLYKRELGFPWTMRVVGFTMMPILLIACLTITEPKTKPQVPQGASLAGNADSGASGGQSDGREEEKEKEKEPPSLLRNPVFVFLCLGFGLGFFGVFNPFFYISSYAAAHGVSPETSFYMISIINAASLLGRVVPGYLADRFGHYNVIICSLLSSGIISFCWTAVTSLSGLIVWSLVYGFFAGAILSLPGACVGKIATPRNQGRAIGFLQGTSAMTVLFGSPIGGQLLGKYGYLPLSMFTGATLSAGAVCLIAARLKLDSSLLASV</sequence>
<dbReference type="AlphaFoldDB" id="A0A0M8N2B8"/>
<name>A0A0M8N2B8_ESCWE</name>
<dbReference type="GO" id="GO:0016020">
    <property type="term" value="C:membrane"/>
    <property type="evidence" value="ECO:0007669"/>
    <property type="project" value="UniProtKB-SubCell"/>
</dbReference>
<dbReference type="EMBL" id="LGSR01000006">
    <property type="protein sequence ID" value="KOS21697.1"/>
    <property type="molecule type" value="Genomic_DNA"/>
</dbReference>
<dbReference type="PROSITE" id="PS50850">
    <property type="entry name" value="MFS"/>
    <property type="match status" value="1"/>
</dbReference>
<keyword evidence="4" id="KW-1133">Transmembrane helix</keyword>
<dbReference type="SUPFAM" id="SSF103473">
    <property type="entry name" value="MFS general substrate transporter"/>
    <property type="match status" value="1"/>
</dbReference>
<dbReference type="OrthoDB" id="6499973at2759"/>
<feature type="transmembrane region" description="Helical" evidence="4">
    <location>
        <begin position="12"/>
        <end position="34"/>
    </location>
</feature>
<dbReference type="PANTHER" id="PTHR11360">
    <property type="entry name" value="MONOCARBOXYLATE TRANSPORTER"/>
    <property type="match status" value="1"/>
</dbReference>
<dbReference type="InterPro" id="IPR011701">
    <property type="entry name" value="MFS"/>
</dbReference>
<feature type="domain" description="Major facilitator superfamily (MFS) profile" evidence="5">
    <location>
        <begin position="13"/>
        <end position="426"/>
    </location>
</feature>
<feature type="transmembrane region" description="Helical" evidence="4">
    <location>
        <begin position="105"/>
        <end position="126"/>
    </location>
</feature>